<accession>A0AAV4VP53</accession>
<dbReference type="Proteomes" id="UP001054837">
    <property type="component" value="Unassembled WGS sequence"/>
</dbReference>
<dbReference type="AlphaFoldDB" id="A0AAV4VP53"/>
<evidence type="ECO:0000313" key="2">
    <source>
        <dbReference type="EMBL" id="GIY71579.1"/>
    </source>
</evidence>
<dbReference type="EMBL" id="BPLQ01013365">
    <property type="protein sequence ID" value="GIY71579.1"/>
    <property type="molecule type" value="Genomic_DNA"/>
</dbReference>
<reference evidence="2 3" key="1">
    <citation type="submission" date="2021-06" db="EMBL/GenBank/DDBJ databases">
        <title>Caerostris darwini draft genome.</title>
        <authorList>
            <person name="Kono N."/>
            <person name="Arakawa K."/>
        </authorList>
    </citation>
    <scope>NUCLEOTIDE SEQUENCE [LARGE SCALE GENOMIC DNA]</scope>
</reference>
<feature type="compositionally biased region" description="Basic and acidic residues" evidence="1">
    <location>
        <begin position="1"/>
        <end position="11"/>
    </location>
</feature>
<feature type="region of interest" description="Disordered" evidence="1">
    <location>
        <begin position="1"/>
        <end position="22"/>
    </location>
</feature>
<proteinExistence type="predicted"/>
<name>A0AAV4VP53_9ARAC</name>
<protein>
    <submittedName>
        <fullName evidence="2">Uncharacterized protein</fullName>
    </submittedName>
</protein>
<organism evidence="2 3">
    <name type="scientific">Caerostris darwini</name>
    <dbReference type="NCBI Taxonomy" id="1538125"/>
    <lineage>
        <taxon>Eukaryota</taxon>
        <taxon>Metazoa</taxon>
        <taxon>Ecdysozoa</taxon>
        <taxon>Arthropoda</taxon>
        <taxon>Chelicerata</taxon>
        <taxon>Arachnida</taxon>
        <taxon>Araneae</taxon>
        <taxon>Araneomorphae</taxon>
        <taxon>Entelegynae</taxon>
        <taxon>Araneoidea</taxon>
        <taxon>Araneidae</taxon>
        <taxon>Caerostris</taxon>
    </lineage>
</organism>
<keyword evidence="3" id="KW-1185">Reference proteome</keyword>
<comment type="caution">
    <text evidence="2">The sequence shown here is derived from an EMBL/GenBank/DDBJ whole genome shotgun (WGS) entry which is preliminary data.</text>
</comment>
<sequence length="104" mass="11771">MIRCTHMERPGQVKPTFSGFEPSCPSSLNSIRYPLSYADRTKRNVIPSPPSSLCVRSVLYPIYPHPDSGRRQQDWGLSRANLQPNAFEMSPSTLPHRVDISDQD</sequence>
<evidence type="ECO:0000256" key="1">
    <source>
        <dbReference type="SAM" id="MobiDB-lite"/>
    </source>
</evidence>
<gene>
    <name evidence="2" type="ORF">CDAR_442881</name>
</gene>
<evidence type="ECO:0000313" key="3">
    <source>
        <dbReference type="Proteomes" id="UP001054837"/>
    </source>
</evidence>